<feature type="non-terminal residue" evidence="2">
    <location>
        <position position="1"/>
    </location>
</feature>
<feature type="transmembrane region" description="Helical" evidence="1">
    <location>
        <begin position="12"/>
        <end position="30"/>
    </location>
</feature>
<dbReference type="EMBL" id="MU150351">
    <property type="protein sequence ID" value="KAF9458049.1"/>
    <property type="molecule type" value="Genomic_DNA"/>
</dbReference>
<name>A0A9P6CEH9_9AGAR</name>
<evidence type="ECO:0000313" key="3">
    <source>
        <dbReference type="Proteomes" id="UP000807353"/>
    </source>
</evidence>
<gene>
    <name evidence="2" type="ORF">BDZ94DRAFT_1271676</name>
</gene>
<organism evidence="2 3">
    <name type="scientific">Collybia nuda</name>
    <dbReference type="NCBI Taxonomy" id="64659"/>
    <lineage>
        <taxon>Eukaryota</taxon>
        <taxon>Fungi</taxon>
        <taxon>Dikarya</taxon>
        <taxon>Basidiomycota</taxon>
        <taxon>Agaricomycotina</taxon>
        <taxon>Agaricomycetes</taxon>
        <taxon>Agaricomycetidae</taxon>
        <taxon>Agaricales</taxon>
        <taxon>Tricholomatineae</taxon>
        <taxon>Clitocybaceae</taxon>
        <taxon>Collybia</taxon>
    </lineage>
</organism>
<proteinExistence type="predicted"/>
<keyword evidence="3" id="KW-1185">Reference proteome</keyword>
<dbReference type="AlphaFoldDB" id="A0A9P6CEH9"/>
<keyword evidence="1" id="KW-1133">Transmembrane helix</keyword>
<keyword evidence="1" id="KW-0472">Membrane</keyword>
<sequence>RQDRPLRKPLPSVVRIVFFFCSPLIIKYILLGSLASRRWMGSLLVYEGYHPRQMFDCMFPSVSWSFLSPENTCE</sequence>
<evidence type="ECO:0000256" key="1">
    <source>
        <dbReference type="SAM" id="Phobius"/>
    </source>
</evidence>
<protein>
    <submittedName>
        <fullName evidence="2">Uncharacterized protein</fullName>
    </submittedName>
</protein>
<accession>A0A9P6CEH9</accession>
<comment type="caution">
    <text evidence="2">The sequence shown here is derived from an EMBL/GenBank/DDBJ whole genome shotgun (WGS) entry which is preliminary data.</text>
</comment>
<keyword evidence="1" id="KW-0812">Transmembrane</keyword>
<evidence type="ECO:0000313" key="2">
    <source>
        <dbReference type="EMBL" id="KAF9458049.1"/>
    </source>
</evidence>
<dbReference type="Proteomes" id="UP000807353">
    <property type="component" value="Unassembled WGS sequence"/>
</dbReference>
<reference evidence="2" key="1">
    <citation type="submission" date="2020-11" db="EMBL/GenBank/DDBJ databases">
        <authorList>
            <consortium name="DOE Joint Genome Institute"/>
            <person name="Ahrendt S."/>
            <person name="Riley R."/>
            <person name="Andreopoulos W."/>
            <person name="Labutti K."/>
            <person name="Pangilinan J."/>
            <person name="Ruiz-Duenas F.J."/>
            <person name="Barrasa J.M."/>
            <person name="Sanchez-Garcia M."/>
            <person name="Camarero S."/>
            <person name="Miyauchi S."/>
            <person name="Serrano A."/>
            <person name="Linde D."/>
            <person name="Babiker R."/>
            <person name="Drula E."/>
            <person name="Ayuso-Fernandez I."/>
            <person name="Pacheco R."/>
            <person name="Padilla G."/>
            <person name="Ferreira P."/>
            <person name="Barriuso J."/>
            <person name="Kellner H."/>
            <person name="Castanera R."/>
            <person name="Alfaro M."/>
            <person name="Ramirez L."/>
            <person name="Pisabarro A.G."/>
            <person name="Kuo A."/>
            <person name="Tritt A."/>
            <person name="Lipzen A."/>
            <person name="He G."/>
            <person name="Yan M."/>
            <person name="Ng V."/>
            <person name="Cullen D."/>
            <person name="Martin F."/>
            <person name="Rosso M.-N."/>
            <person name="Henrissat B."/>
            <person name="Hibbett D."/>
            <person name="Martinez A.T."/>
            <person name="Grigoriev I.V."/>
        </authorList>
    </citation>
    <scope>NUCLEOTIDE SEQUENCE</scope>
    <source>
        <strain evidence="2">CBS 247.69</strain>
    </source>
</reference>